<proteinExistence type="predicted"/>
<dbReference type="AlphaFoldDB" id="A0AAU7FKV4"/>
<name>A0AAU7FKV4_9BACI</name>
<gene>
    <name evidence="1" type="ORF">ABG082_02650</name>
</gene>
<sequence>MDKIKKFHINFTKNMEIPFFQVSPQLRVRFGVELFDNGKLSLLKDILSETLDHQQEINVTFISGYIKNDRRYREKTNIGKYIKIKNWSETITYHDEIDANVIFTTIKNIRFEEVYQYIKSVVKGMRSSYIVIYNENYLVYISEDVIDFISYDQNLIQNLKNHYQGLYDTYYEK</sequence>
<dbReference type="EMBL" id="CP157353">
    <property type="protein sequence ID" value="XBM04684.1"/>
    <property type="molecule type" value="Genomic_DNA"/>
</dbReference>
<protein>
    <submittedName>
        <fullName evidence="1">Uncharacterized protein</fullName>
    </submittedName>
</protein>
<evidence type="ECO:0000313" key="1">
    <source>
        <dbReference type="EMBL" id="XBM04684.1"/>
    </source>
</evidence>
<organism evidence="1">
    <name type="scientific">Bacillus sp. BS1807G30</name>
    <dbReference type="NCBI Taxonomy" id="3153756"/>
    <lineage>
        <taxon>Bacteria</taxon>
        <taxon>Bacillati</taxon>
        <taxon>Bacillota</taxon>
        <taxon>Bacilli</taxon>
        <taxon>Bacillales</taxon>
        <taxon>Bacillaceae</taxon>
        <taxon>Bacillus</taxon>
    </lineage>
</organism>
<accession>A0AAU7FKV4</accession>
<reference evidence="1" key="1">
    <citation type="submission" date="2024-05" db="EMBL/GenBank/DDBJ databases">
        <authorList>
            <person name="Liu Z."/>
        </authorList>
    </citation>
    <scope>NUCLEOTIDE SEQUENCE</scope>
    <source>
        <strain evidence="1">BS1807G30</strain>
    </source>
</reference>
<dbReference type="RefSeq" id="WP_272512002.1">
    <property type="nucleotide sequence ID" value="NZ_CP157353.1"/>
</dbReference>